<protein>
    <recommendedName>
        <fullName evidence="3">F-box domain-containing protein</fullName>
    </recommendedName>
</protein>
<accession>A0A9P5NLH9</accession>
<dbReference type="OrthoDB" id="10693705at2759"/>
<dbReference type="EMBL" id="JADNYJ010000060">
    <property type="protein sequence ID" value="KAF8895833.1"/>
    <property type="molecule type" value="Genomic_DNA"/>
</dbReference>
<evidence type="ECO:0008006" key="3">
    <source>
        <dbReference type="Google" id="ProtNLM"/>
    </source>
</evidence>
<name>A0A9P5NLH9_GYMJU</name>
<keyword evidence="2" id="KW-1185">Reference proteome</keyword>
<dbReference type="Proteomes" id="UP000724874">
    <property type="component" value="Unassembled WGS sequence"/>
</dbReference>
<proteinExistence type="predicted"/>
<dbReference type="Gene3D" id="3.80.10.10">
    <property type="entry name" value="Ribonuclease Inhibitor"/>
    <property type="match status" value="1"/>
</dbReference>
<gene>
    <name evidence="1" type="ORF">CPB84DRAFT_1848174</name>
</gene>
<dbReference type="InterPro" id="IPR032675">
    <property type="entry name" value="LRR_dom_sf"/>
</dbReference>
<dbReference type="SUPFAM" id="SSF52047">
    <property type="entry name" value="RNI-like"/>
    <property type="match status" value="1"/>
</dbReference>
<evidence type="ECO:0000313" key="1">
    <source>
        <dbReference type="EMBL" id="KAF8895833.1"/>
    </source>
</evidence>
<comment type="caution">
    <text evidence="1">The sequence shown here is derived from an EMBL/GenBank/DDBJ whole genome shotgun (WGS) entry which is preliminary data.</text>
</comment>
<dbReference type="AlphaFoldDB" id="A0A9P5NLH9"/>
<reference evidence="1" key="1">
    <citation type="submission" date="2020-11" db="EMBL/GenBank/DDBJ databases">
        <authorList>
            <consortium name="DOE Joint Genome Institute"/>
            <person name="Ahrendt S."/>
            <person name="Riley R."/>
            <person name="Andreopoulos W."/>
            <person name="LaButti K."/>
            <person name="Pangilinan J."/>
            <person name="Ruiz-duenas F.J."/>
            <person name="Barrasa J.M."/>
            <person name="Sanchez-Garcia M."/>
            <person name="Camarero S."/>
            <person name="Miyauchi S."/>
            <person name="Serrano A."/>
            <person name="Linde D."/>
            <person name="Babiker R."/>
            <person name="Drula E."/>
            <person name="Ayuso-Fernandez I."/>
            <person name="Pacheco R."/>
            <person name="Padilla G."/>
            <person name="Ferreira P."/>
            <person name="Barriuso J."/>
            <person name="Kellner H."/>
            <person name="Castanera R."/>
            <person name="Alfaro M."/>
            <person name="Ramirez L."/>
            <person name="Pisabarro A.G."/>
            <person name="Kuo A."/>
            <person name="Tritt A."/>
            <person name="Lipzen A."/>
            <person name="He G."/>
            <person name="Yan M."/>
            <person name="Ng V."/>
            <person name="Cullen D."/>
            <person name="Martin F."/>
            <person name="Rosso M.-N."/>
            <person name="Henrissat B."/>
            <person name="Hibbett D."/>
            <person name="Martinez A.T."/>
            <person name="Grigoriev I.V."/>
        </authorList>
    </citation>
    <scope>NUCLEOTIDE SEQUENCE</scope>
    <source>
        <strain evidence="1">AH 44721</strain>
    </source>
</reference>
<organism evidence="1 2">
    <name type="scientific">Gymnopilus junonius</name>
    <name type="common">Spectacular rustgill mushroom</name>
    <name type="synonym">Gymnopilus spectabilis subsp. junonius</name>
    <dbReference type="NCBI Taxonomy" id="109634"/>
    <lineage>
        <taxon>Eukaryota</taxon>
        <taxon>Fungi</taxon>
        <taxon>Dikarya</taxon>
        <taxon>Basidiomycota</taxon>
        <taxon>Agaricomycotina</taxon>
        <taxon>Agaricomycetes</taxon>
        <taxon>Agaricomycetidae</taxon>
        <taxon>Agaricales</taxon>
        <taxon>Agaricineae</taxon>
        <taxon>Hymenogastraceae</taxon>
        <taxon>Gymnopilus</taxon>
    </lineage>
</organism>
<evidence type="ECO:0000313" key="2">
    <source>
        <dbReference type="Proteomes" id="UP000724874"/>
    </source>
</evidence>
<sequence length="1089" mass="123197">MVDTPFSALYPELFSLIASHLPLHSAPPTLLALALTNHTYHNVARPLLFSRIILRNERDALNFTELLVAQPSLGNLVQELHVKSQMSVQTHNSNTCFDIVTGLMKVIEANILYNVHTLGFNLHTQPWWLDDAHSNSTIRYGQLPKDFWRILHSNCPRLKSIMLSGVGDSKEDRWLDRAEIFDLDGAENLTGFGLTFQRRARAKMDGPNKLLKNLHLLSSGLHTLVLGVSYVDPDSFPILTLRFPRLRSLTLENFDHDVKGDTLCKSMAFWRAHPLLQYLRLPYPPLGSCWFKKSLVDDEILPNLKHLQATFCDVYALAPILHRLTSLSIHSSINAQIPYLLRSVIPTGLPLLKGLEIRQQARWDDTWISLPEGKEGALWYETEDGTFHEPDPVKTGNPKKIKAEVKRFFRSLVDKYYMHSIVRGAPNLEEISLHTGIGIHPHIVLDSLGPYLAKFKHLERIYYPAISPNDVNGEKTRALFHGVAEKLAKKCKMLNVVTDIKSPTMPYVAARIRRTDGGDVKEVILVEGYGMLIGNEDTPFPKYYGDDVYYDEEVHDPESDPMAGTPFATSYPELFLLIASHLPIRSAPSTLLALSLTNHTYYNVTRPLLFSRVILRNERGASNFTELLADNPSLGNLVQELHIKSQPSSVQPADKDICFDIVTGVLKIIEANVLPNIHTLGLHLHTKAWWSEDADSNLTIHSSQLPKDFWKTLRSNCARLKNVVISGVNVIKEDRAEFFNLDGADNFTSFGLTAQRWAHAEKDGPIKSLLRKPRLIAYTDSSVPPTPIAHSGKLRKQFQRGLSIAEHDFLARSSLIAVSELAISPFFARWFDKSDVDEEILPNLEHLQATFRDVYALAPILHRLTSLSIHRSINAQIPYLLRDVIPTGLPRLKSLGIRQQPRWDRSWISRPDGVEGALWYESEDGVFHTPDPGKIENPKKIKAELKRFFRPLDDKYYMHSIVKGAPNLEEISLHVGDGLHPLLFLDSVGPHVAKFEHLERIYYAAITHKDKNDEKARALFHEVAEKLAKECKRLNVVTDIKSPTMPYVAARIRRTDGGDVKEVIPVEGYGMLIGNEDTPFPKYYGDDVY</sequence>